<keyword evidence="8" id="KW-0479">Metal-binding</keyword>
<evidence type="ECO:0000256" key="16">
    <source>
        <dbReference type="ARBA" id="ARBA00077829"/>
    </source>
</evidence>
<protein>
    <recommendedName>
        <fullName evidence="14">Ribose-phosphate pyrophosphokinase 1</fullName>
        <ecNumber evidence="4">2.7.6.1</ecNumber>
    </recommendedName>
    <alternativeName>
        <fullName evidence="16">Phosphoribosyl pyrophosphate synthase 1</fullName>
    </alternativeName>
</protein>
<dbReference type="EC" id="2.7.6.1" evidence="4"/>
<dbReference type="InterPro" id="IPR000836">
    <property type="entry name" value="PRTase_dom"/>
</dbReference>
<comment type="similarity">
    <text evidence="3">Belongs to the ribose-phosphate pyrophosphokinase family.</text>
</comment>
<feature type="region of interest" description="Disordered" evidence="17">
    <location>
        <begin position="212"/>
        <end position="234"/>
    </location>
</feature>
<comment type="pathway">
    <text evidence="2">Metabolic intermediate biosynthesis; 5-phospho-alpha-D-ribose 1-diphosphate biosynthesis; 5-phospho-alpha-D-ribose 1-diphosphate from D-ribose 5-phosphate (route I): step 1/1.</text>
</comment>
<feature type="domain" description="Ribose-phosphate pyrophosphokinase N-terminal" evidence="18">
    <location>
        <begin position="5"/>
        <end position="120"/>
    </location>
</feature>
<dbReference type="OrthoDB" id="413572at2759"/>
<evidence type="ECO:0000256" key="3">
    <source>
        <dbReference type="ARBA" id="ARBA00006478"/>
    </source>
</evidence>
<dbReference type="FunFam" id="3.40.50.2020:FF:000017">
    <property type="entry name" value="Ribose-phosphate pyrophosphokinase 1"/>
    <property type="match status" value="1"/>
</dbReference>
<dbReference type="RefSeq" id="XP_024664341.1">
    <property type="nucleotide sequence ID" value="XM_024808573.1"/>
</dbReference>
<dbReference type="Gene3D" id="3.40.50.2020">
    <property type="match status" value="4"/>
</dbReference>
<dbReference type="NCBIfam" id="TIGR01251">
    <property type="entry name" value="ribP_PPkin"/>
    <property type="match status" value="1"/>
</dbReference>
<evidence type="ECO:0000256" key="9">
    <source>
        <dbReference type="ARBA" id="ARBA00022727"/>
    </source>
</evidence>
<keyword evidence="12" id="KW-0067">ATP-binding</keyword>
<dbReference type="Proteomes" id="UP000238350">
    <property type="component" value="Unassembled WGS sequence"/>
</dbReference>
<evidence type="ECO:0000256" key="14">
    <source>
        <dbReference type="ARBA" id="ARBA00040334"/>
    </source>
</evidence>
<dbReference type="SMART" id="SM01400">
    <property type="entry name" value="Pribosyltran_N"/>
    <property type="match status" value="1"/>
</dbReference>
<dbReference type="CDD" id="cd06223">
    <property type="entry name" value="PRTases_typeI"/>
    <property type="match status" value="2"/>
</dbReference>
<dbReference type="PANTHER" id="PTHR10210:SF57">
    <property type="entry name" value="RIBOSE-PHOSPHATE DIPHOSPHOKINASE"/>
    <property type="match status" value="1"/>
</dbReference>
<dbReference type="GO" id="GO:0002189">
    <property type="term" value="C:ribose phosphate diphosphokinase complex"/>
    <property type="evidence" value="ECO:0007669"/>
    <property type="project" value="TreeGrafter"/>
</dbReference>
<evidence type="ECO:0000256" key="5">
    <source>
        <dbReference type="ARBA" id="ARBA00022490"/>
    </source>
</evidence>
<evidence type="ECO:0000313" key="19">
    <source>
        <dbReference type="EMBL" id="PRT54396.1"/>
    </source>
</evidence>
<evidence type="ECO:0000256" key="10">
    <source>
        <dbReference type="ARBA" id="ARBA00022741"/>
    </source>
</evidence>
<keyword evidence="10" id="KW-0547">Nucleotide-binding</keyword>
<gene>
    <name evidence="19" type="ORF">B9G98_02016</name>
</gene>
<keyword evidence="20" id="KW-1185">Reference proteome</keyword>
<dbReference type="GeneID" id="36515764"/>
<evidence type="ECO:0000313" key="20">
    <source>
        <dbReference type="Proteomes" id="UP000238350"/>
    </source>
</evidence>
<sequence length="455" mass="49049">MRKSQVFVGSSHPELGKVICERLGVEPAPCKVSKFANGETCCDIGVSVRDTHAIIIMGSSDLINDKIMEMLVLISGCRGGSASKITVVIPMFPYSKQSKMKKHRGAITARMLANLIVNAGADHVITMDLHASQMQGFFSKPVDNLTASPTLAWWIRQNVPDYRNAVIVSKNPGGTKRVTALADALKVNFAMIHTDRRRTKNRTIREAFPTTNKLLQHGDDEDDDDSISEPSNPMAASINTFGEVEVSSPVSSSVEIDYTGNFAISSPTVSQTFSEPAASSNIHIARVLKGHVVSEDDKAIAEESAEVSSAALAAPEGYALGGSGGHIETDDEEIDYSTEQVIALVGDVNGRTAILLDDMIDRPESFIAAAEHCRLNCGAKDVYVVATHGVFSNNSLEMLSESPYIDHIVVTNTYPIAKVVPKLHIIDISAILAECIRRNHNGESISALFEQTAAI</sequence>
<dbReference type="GO" id="GO:0016301">
    <property type="term" value="F:kinase activity"/>
    <property type="evidence" value="ECO:0007669"/>
    <property type="project" value="UniProtKB-KW"/>
</dbReference>
<keyword evidence="7" id="KW-0808">Transferase</keyword>
<dbReference type="InterPro" id="IPR005946">
    <property type="entry name" value="Rib-P_diPkinase"/>
</dbReference>
<evidence type="ECO:0000256" key="11">
    <source>
        <dbReference type="ARBA" id="ARBA00022777"/>
    </source>
</evidence>
<dbReference type="GO" id="GO:0000287">
    <property type="term" value="F:magnesium ion binding"/>
    <property type="evidence" value="ECO:0007669"/>
    <property type="project" value="InterPro"/>
</dbReference>
<accession>A0A2T0FHE1</accession>
<evidence type="ECO:0000256" key="15">
    <source>
        <dbReference type="ARBA" id="ARBA00049535"/>
    </source>
</evidence>
<dbReference type="PROSITE" id="PS00114">
    <property type="entry name" value="PRPP_SYNTHASE"/>
    <property type="match status" value="1"/>
</dbReference>
<dbReference type="GO" id="GO:0005524">
    <property type="term" value="F:ATP binding"/>
    <property type="evidence" value="ECO:0007669"/>
    <property type="project" value="UniProtKB-KW"/>
</dbReference>
<evidence type="ECO:0000256" key="12">
    <source>
        <dbReference type="ARBA" id="ARBA00022840"/>
    </source>
</evidence>
<dbReference type="GO" id="GO:0005737">
    <property type="term" value="C:cytoplasm"/>
    <property type="evidence" value="ECO:0007669"/>
    <property type="project" value="UniProtKB-SubCell"/>
</dbReference>
<dbReference type="SUPFAM" id="SSF53271">
    <property type="entry name" value="PRTase-like"/>
    <property type="match status" value="2"/>
</dbReference>
<keyword evidence="11 19" id="KW-0418">Kinase</keyword>
<evidence type="ECO:0000256" key="4">
    <source>
        <dbReference type="ARBA" id="ARBA00013247"/>
    </source>
</evidence>
<evidence type="ECO:0000256" key="6">
    <source>
        <dbReference type="ARBA" id="ARBA00022553"/>
    </source>
</evidence>
<evidence type="ECO:0000256" key="7">
    <source>
        <dbReference type="ARBA" id="ARBA00022679"/>
    </source>
</evidence>
<dbReference type="AlphaFoldDB" id="A0A2T0FHE1"/>
<evidence type="ECO:0000256" key="13">
    <source>
        <dbReference type="ARBA" id="ARBA00022842"/>
    </source>
</evidence>
<comment type="caution">
    <text evidence="19">The sequence shown here is derived from an EMBL/GenBank/DDBJ whole genome shotgun (WGS) entry which is preliminary data.</text>
</comment>
<dbReference type="FunFam" id="3.40.50.2020:FF:000043">
    <property type="entry name" value="Ribose-phosphate pyrophosphokinase 1"/>
    <property type="match status" value="1"/>
</dbReference>
<dbReference type="GO" id="GO:0009156">
    <property type="term" value="P:ribonucleoside monophosphate biosynthetic process"/>
    <property type="evidence" value="ECO:0007669"/>
    <property type="project" value="InterPro"/>
</dbReference>
<evidence type="ECO:0000256" key="1">
    <source>
        <dbReference type="ARBA" id="ARBA00004496"/>
    </source>
</evidence>
<evidence type="ECO:0000259" key="18">
    <source>
        <dbReference type="Pfam" id="PF13793"/>
    </source>
</evidence>
<dbReference type="GO" id="GO:0004749">
    <property type="term" value="F:ribose phosphate diphosphokinase activity"/>
    <property type="evidence" value="ECO:0007669"/>
    <property type="project" value="UniProtKB-EC"/>
</dbReference>
<evidence type="ECO:0000256" key="17">
    <source>
        <dbReference type="SAM" id="MobiDB-lite"/>
    </source>
</evidence>
<dbReference type="GO" id="GO:0006164">
    <property type="term" value="P:purine nucleotide biosynthetic process"/>
    <property type="evidence" value="ECO:0007669"/>
    <property type="project" value="TreeGrafter"/>
</dbReference>
<name>A0A2T0FHE1_9ASCO</name>
<comment type="subcellular location">
    <subcellularLocation>
        <location evidence="1">Cytoplasm</location>
    </subcellularLocation>
</comment>
<dbReference type="InterPro" id="IPR029057">
    <property type="entry name" value="PRTase-like"/>
</dbReference>
<dbReference type="EMBL" id="NDIQ01000021">
    <property type="protein sequence ID" value="PRT54396.1"/>
    <property type="molecule type" value="Genomic_DNA"/>
</dbReference>
<keyword evidence="6" id="KW-0597">Phosphoprotein</keyword>
<dbReference type="InterPro" id="IPR029099">
    <property type="entry name" value="Pribosyltran_N"/>
</dbReference>
<dbReference type="Pfam" id="PF13793">
    <property type="entry name" value="Pribosyltran_N"/>
    <property type="match status" value="1"/>
</dbReference>
<reference evidence="19 20" key="1">
    <citation type="submission" date="2017-04" db="EMBL/GenBank/DDBJ databases">
        <title>Genome sequencing of [Candida] sorbophila.</title>
        <authorList>
            <person name="Ahn J.O."/>
        </authorList>
    </citation>
    <scope>NUCLEOTIDE SEQUENCE [LARGE SCALE GENOMIC DNA]</scope>
    <source>
        <strain evidence="19 20">DS02</strain>
    </source>
</reference>
<comment type="catalytic activity">
    <reaction evidence="15">
        <text>D-ribose 5-phosphate + ATP = 5-phospho-alpha-D-ribose 1-diphosphate + AMP + H(+)</text>
        <dbReference type="Rhea" id="RHEA:15609"/>
        <dbReference type="ChEBI" id="CHEBI:15378"/>
        <dbReference type="ChEBI" id="CHEBI:30616"/>
        <dbReference type="ChEBI" id="CHEBI:58017"/>
        <dbReference type="ChEBI" id="CHEBI:78346"/>
        <dbReference type="ChEBI" id="CHEBI:456215"/>
        <dbReference type="EC" id="2.7.6.1"/>
    </reaction>
</comment>
<keyword evidence="9" id="KW-0545">Nucleotide biosynthesis</keyword>
<dbReference type="PANTHER" id="PTHR10210">
    <property type="entry name" value="RIBOSE-PHOSPHATE DIPHOSPHOKINASE FAMILY MEMBER"/>
    <property type="match status" value="1"/>
</dbReference>
<keyword evidence="13" id="KW-0460">Magnesium</keyword>
<evidence type="ECO:0000256" key="2">
    <source>
        <dbReference type="ARBA" id="ARBA00004996"/>
    </source>
</evidence>
<organism evidence="19 20">
    <name type="scientific">Wickerhamiella sorbophila</name>
    <dbReference type="NCBI Taxonomy" id="45607"/>
    <lineage>
        <taxon>Eukaryota</taxon>
        <taxon>Fungi</taxon>
        <taxon>Dikarya</taxon>
        <taxon>Ascomycota</taxon>
        <taxon>Saccharomycotina</taxon>
        <taxon>Dipodascomycetes</taxon>
        <taxon>Dipodascales</taxon>
        <taxon>Trichomonascaceae</taxon>
        <taxon>Wickerhamiella</taxon>
    </lineage>
</organism>
<dbReference type="InterPro" id="IPR000842">
    <property type="entry name" value="PRib_PP_synth_CS"/>
</dbReference>
<evidence type="ECO:0000256" key="8">
    <source>
        <dbReference type="ARBA" id="ARBA00022723"/>
    </source>
</evidence>
<dbReference type="GO" id="GO:0006015">
    <property type="term" value="P:5-phosphoribose 1-diphosphate biosynthetic process"/>
    <property type="evidence" value="ECO:0007669"/>
    <property type="project" value="TreeGrafter"/>
</dbReference>
<proteinExistence type="inferred from homology"/>
<dbReference type="Pfam" id="PF14572">
    <property type="entry name" value="Pribosyl_synth"/>
    <property type="match status" value="2"/>
</dbReference>
<dbReference type="STRING" id="45607.A0A2T0FHE1"/>
<keyword evidence="5" id="KW-0963">Cytoplasm</keyword>